<sequence length="904" mass="103369">MFGMDAYGKAKSAIVNGKENELKKLINVDYKDEKHIEEINESIILSLINWSLLDINIKDNSNETALSLVLSYILKHNDLVKAIILREDFKVSTLLESKKFTDIIPTFFLIMQTLNLDENKRKVLISEFISHAIENNKFLELKAILELEGVEKYISPEVYGRFNKISGTNSTYNNILISIANIEFKNDTELDLSEVSKQREQKVAYRDLVKLVIKTFSKININHNITSKDQTITSALKSSIISDNDDLTILLIESGGNLDLDLQYGETRQSLFEVVVDESNIKEGKIPVVNAMINSNQFSYQTKYGNKSALRVLYEADKGEYFLPTLFARNKNEKFIPPADLDEVIIDCLETIKNSKDRNQQADRLKKLNILLEHTIEMRSDLSRIYDKKEASVNDLKLSKLYNLSQDSTEISNDARQALYHLITSKVVNPYANIIIDQISGLRLLIGQQTISLFDIVLKDNPALLRNLILNNNFNLGEFEQPELINNILHSLVSTDLGKNQDALLKFIQDANFDIKLLLTLENEKLHKILENLKGSISFDQFRVLVETATIDHNIDQTELLSKYIKANFSNKHQELLNSESVKLFINEYSKQDLSFPVFLLDLIDKKAINTQNTENEKVKDGSGKTPYQLAVDFSVDKEYQGKKDDFNKIANLLRQKGANINVVVKAEQISTGIFYKELLNNKQFNPLTVTNLGKSPLYITTRVASFATALPKYLALDAESAHINVDDYNFIISVCIKTIKENRSNPQKVEDELHRLKILLAHFRKMEERFNASNTQNIIKDMEYIEILLNESNNKGHNKKLAKEVINSLLSTKRVDPYTEIMIPSSGLIPSKVPAYIYAIFMKDNDVDNVKNLLSYQYFKINPDKLNIANLAYLLNAISTEVFKESIQCVMNRKDKPLDFFRN</sequence>
<dbReference type="InterPro" id="IPR036770">
    <property type="entry name" value="Ankyrin_rpt-contain_sf"/>
</dbReference>
<name>X6LC94_RETFI</name>
<gene>
    <name evidence="1" type="ORF">RFI_38729</name>
</gene>
<reference evidence="1 2" key="1">
    <citation type="journal article" date="2013" name="Curr. Biol.">
        <title>The Genome of the Foraminiferan Reticulomyxa filosa.</title>
        <authorList>
            <person name="Glockner G."/>
            <person name="Hulsmann N."/>
            <person name="Schleicher M."/>
            <person name="Noegel A.A."/>
            <person name="Eichinger L."/>
            <person name="Gallinger C."/>
            <person name="Pawlowski J."/>
            <person name="Sierra R."/>
            <person name="Euteneuer U."/>
            <person name="Pillet L."/>
            <person name="Moustafa A."/>
            <person name="Platzer M."/>
            <person name="Groth M."/>
            <person name="Szafranski K."/>
            <person name="Schliwa M."/>
        </authorList>
    </citation>
    <scope>NUCLEOTIDE SEQUENCE [LARGE SCALE GENOMIC DNA]</scope>
</reference>
<comment type="caution">
    <text evidence="1">The sequence shown here is derived from an EMBL/GenBank/DDBJ whole genome shotgun (WGS) entry which is preliminary data.</text>
</comment>
<proteinExistence type="predicted"/>
<evidence type="ECO:0000313" key="2">
    <source>
        <dbReference type="Proteomes" id="UP000023152"/>
    </source>
</evidence>
<dbReference type="SUPFAM" id="SSF48403">
    <property type="entry name" value="Ankyrin repeat"/>
    <property type="match status" value="1"/>
</dbReference>
<keyword evidence="2" id="KW-1185">Reference proteome</keyword>
<evidence type="ECO:0000313" key="1">
    <source>
        <dbReference type="EMBL" id="ETN98756.1"/>
    </source>
</evidence>
<protein>
    <submittedName>
        <fullName evidence="1">Uncharacterized protein</fullName>
    </submittedName>
</protein>
<dbReference type="Proteomes" id="UP000023152">
    <property type="component" value="Unassembled WGS sequence"/>
</dbReference>
<accession>X6LC94</accession>
<dbReference type="AlphaFoldDB" id="X6LC94"/>
<organism evidence="1 2">
    <name type="scientific">Reticulomyxa filosa</name>
    <dbReference type="NCBI Taxonomy" id="46433"/>
    <lineage>
        <taxon>Eukaryota</taxon>
        <taxon>Sar</taxon>
        <taxon>Rhizaria</taxon>
        <taxon>Retaria</taxon>
        <taxon>Foraminifera</taxon>
        <taxon>Monothalamids</taxon>
        <taxon>Reticulomyxidae</taxon>
        <taxon>Reticulomyxa</taxon>
    </lineage>
</organism>
<dbReference type="EMBL" id="ASPP01045871">
    <property type="protein sequence ID" value="ETN98756.1"/>
    <property type="molecule type" value="Genomic_DNA"/>
</dbReference>